<reference evidence="5" key="1">
    <citation type="submission" date="2015-07" db="EMBL/GenBank/DDBJ databases">
        <title>Lactobacillus ginsenosidimutans/EMML 3141/ whole genome sequencing.</title>
        <authorList>
            <person name="Kim M.K."/>
            <person name="Im W.-T."/>
            <person name="Srinivasan S."/>
            <person name="Lee J.-J."/>
        </authorList>
    </citation>
    <scope>NUCLEOTIDE SEQUENCE [LARGE SCALE GENOMIC DNA]</scope>
    <source>
        <strain evidence="5">EMML 3041</strain>
    </source>
</reference>
<organism evidence="4 5">
    <name type="scientific">Companilactobacillus ginsenosidimutans</name>
    <dbReference type="NCBI Taxonomy" id="1007676"/>
    <lineage>
        <taxon>Bacteria</taxon>
        <taxon>Bacillati</taxon>
        <taxon>Bacillota</taxon>
        <taxon>Bacilli</taxon>
        <taxon>Lactobacillales</taxon>
        <taxon>Lactobacillaceae</taxon>
        <taxon>Companilactobacillus</taxon>
    </lineage>
</organism>
<evidence type="ECO:0000256" key="2">
    <source>
        <dbReference type="PROSITE-ProRule" id="PRU00335"/>
    </source>
</evidence>
<dbReference type="PROSITE" id="PS50977">
    <property type="entry name" value="HTH_TETR_2"/>
    <property type="match status" value="1"/>
</dbReference>
<dbReference type="PATRIC" id="fig|1007676.4.peg.2570"/>
<dbReference type="AlphaFoldDB" id="A0A0H4QK74"/>
<dbReference type="EMBL" id="CP012034">
    <property type="protein sequence ID" value="AKP68312.1"/>
    <property type="molecule type" value="Genomic_DNA"/>
</dbReference>
<accession>A0A0H4QK74</accession>
<dbReference type="Gene3D" id="1.10.357.10">
    <property type="entry name" value="Tetracycline Repressor, domain 2"/>
    <property type="match status" value="1"/>
</dbReference>
<dbReference type="InterPro" id="IPR009057">
    <property type="entry name" value="Homeodomain-like_sf"/>
</dbReference>
<dbReference type="KEGG" id="lgn:ABM34_12695"/>
<evidence type="ECO:0000313" key="4">
    <source>
        <dbReference type="EMBL" id="AKP68312.1"/>
    </source>
</evidence>
<dbReference type="RefSeq" id="WP_048706249.1">
    <property type="nucleotide sequence ID" value="NZ_CP012034.1"/>
</dbReference>
<evidence type="ECO:0000256" key="1">
    <source>
        <dbReference type="ARBA" id="ARBA00023125"/>
    </source>
</evidence>
<dbReference type="PRINTS" id="PR00455">
    <property type="entry name" value="HTHTETR"/>
</dbReference>
<proteinExistence type="predicted"/>
<dbReference type="Proteomes" id="UP000036106">
    <property type="component" value="Chromosome"/>
</dbReference>
<keyword evidence="5" id="KW-1185">Reference proteome</keyword>
<feature type="DNA-binding region" description="H-T-H motif" evidence="2">
    <location>
        <begin position="27"/>
        <end position="46"/>
    </location>
</feature>
<dbReference type="PANTHER" id="PTHR43479">
    <property type="entry name" value="ACREF/ENVCD OPERON REPRESSOR-RELATED"/>
    <property type="match status" value="1"/>
</dbReference>
<gene>
    <name evidence="4" type="ORF">ABM34_12695</name>
</gene>
<evidence type="ECO:0000313" key="5">
    <source>
        <dbReference type="Proteomes" id="UP000036106"/>
    </source>
</evidence>
<dbReference type="Pfam" id="PF00440">
    <property type="entry name" value="TetR_N"/>
    <property type="match status" value="1"/>
</dbReference>
<dbReference type="InterPro" id="IPR050624">
    <property type="entry name" value="HTH-type_Tx_Regulator"/>
</dbReference>
<keyword evidence="1 2" id="KW-0238">DNA-binding</keyword>
<dbReference type="InterPro" id="IPR001647">
    <property type="entry name" value="HTH_TetR"/>
</dbReference>
<dbReference type="SUPFAM" id="SSF46689">
    <property type="entry name" value="Homeodomain-like"/>
    <property type="match status" value="1"/>
</dbReference>
<dbReference type="STRING" id="1007676.ABM34_12695"/>
<dbReference type="PANTHER" id="PTHR43479:SF11">
    <property type="entry name" value="ACREF_ENVCD OPERON REPRESSOR-RELATED"/>
    <property type="match status" value="1"/>
</dbReference>
<evidence type="ECO:0000259" key="3">
    <source>
        <dbReference type="PROSITE" id="PS50977"/>
    </source>
</evidence>
<sequence length="225" mass="26285">MTEDKRLKKIFDSACNLFINKGYAETKMKDIAKKASISVGSMYDLFKNKEALLNFVFIATLDNDTLFQDHNFPIENDNQSSIQRKIETTYQRETSVINHNLLEMSSEYSLSSLVNDLFKIFNHYGQYFLILEKNPSLNPILIESYKSYRSELYTNIAVFLKNSIVNKKLRDLDNPEYVAMMIVDLIFWWSTHKKYDSFENGKNDYSVTKMQSSITDLLVKSYSKS</sequence>
<feature type="domain" description="HTH tetR-type" evidence="3">
    <location>
        <begin position="4"/>
        <end position="64"/>
    </location>
</feature>
<dbReference type="GO" id="GO:0003677">
    <property type="term" value="F:DNA binding"/>
    <property type="evidence" value="ECO:0007669"/>
    <property type="project" value="UniProtKB-UniRule"/>
</dbReference>
<protein>
    <recommendedName>
        <fullName evidence="3">HTH tetR-type domain-containing protein</fullName>
    </recommendedName>
</protein>
<name>A0A0H4QK74_9LACO</name>